<keyword evidence="3" id="KW-1185">Reference proteome</keyword>
<dbReference type="EMBL" id="CAXAMN010021361">
    <property type="protein sequence ID" value="CAK9058353.1"/>
    <property type="molecule type" value="Genomic_DNA"/>
</dbReference>
<feature type="compositionally biased region" description="Basic and acidic residues" evidence="1">
    <location>
        <begin position="685"/>
        <end position="705"/>
    </location>
</feature>
<dbReference type="Gene3D" id="3.80.10.10">
    <property type="entry name" value="Ribonuclease Inhibitor"/>
    <property type="match status" value="1"/>
</dbReference>
<proteinExistence type="predicted"/>
<reference evidence="2 3" key="1">
    <citation type="submission" date="2024-02" db="EMBL/GenBank/DDBJ databases">
        <authorList>
            <person name="Chen Y."/>
            <person name="Shah S."/>
            <person name="Dougan E. K."/>
            <person name="Thang M."/>
            <person name="Chan C."/>
        </authorList>
    </citation>
    <scope>NUCLEOTIDE SEQUENCE [LARGE SCALE GENOMIC DNA]</scope>
</reference>
<evidence type="ECO:0000313" key="2">
    <source>
        <dbReference type="EMBL" id="CAK9058353.1"/>
    </source>
</evidence>
<evidence type="ECO:0000256" key="1">
    <source>
        <dbReference type="SAM" id="MobiDB-lite"/>
    </source>
</evidence>
<sequence>MAFSLNVGIVCGVARMAPSPEQVRLPALSTSASATTVQKPGASEGELVRSASQTEVRSSRPGPKPKTGLVTVRFRGDHGISFEGTRVSHSVLQAWMLGVRPGWTALSVDGQAVQTKEDIEDALQAAVEREKRYVVCFEKGQGKFGTEAKEKAERAKRQLAKLRKEFRFQGWIERPEHRGTTFAQIERVYSCLEENCSIWVDHLPAKMSKTSGKPLRMDFLNFYHLSNYLILPVTKPRRCSFVEMMASQPQTPSWFVSHWWGSPVQGFAESVGKHVATRGFTTESSYWIWAFACRLHEKHSEICETPAQALFYKPMETCKFKLLLIIDQQATCFKRAWCLYETAMTVDTNLAMVDVACINGFAAELITHGLTEDEEKMETQRPGHGVRAKLAREANFPMEIAEAGLGVQVEKSEAWSEEDKKLILHSIASYDREEQRKLENAEARLRARLATAFWPRVARPDKDARGPPTKRVAKALSCIQEDARRRSLAMHVQGLSSEYVHMLADSLPPNLIELTLNLRCSAMKDEDVELLAQAVPKQLKELKLDLTGCQGLNDAGIQHLANNLNFEETAVYIHLAETGVSKDMQDWYAAEAAKNEENGQNGQLKNVSRALHMSLCLDPVMSEPYRRTMVSAATLLGKVLTDDAEERAKAALRALDSFGEKARMALGADAQQRAKELEAAMQQAEDERKAKEVQKAQKAAQKEEA</sequence>
<organism evidence="2 3">
    <name type="scientific">Durusdinium trenchii</name>
    <dbReference type="NCBI Taxonomy" id="1381693"/>
    <lineage>
        <taxon>Eukaryota</taxon>
        <taxon>Sar</taxon>
        <taxon>Alveolata</taxon>
        <taxon>Dinophyceae</taxon>
        <taxon>Suessiales</taxon>
        <taxon>Symbiodiniaceae</taxon>
        <taxon>Durusdinium</taxon>
    </lineage>
</organism>
<protein>
    <submittedName>
        <fullName evidence="2">Uncharacterized protein</fullName>
    </submittedName>
</protein>
<evidence type="ECO:0000313" key="3">
    <source>
        <dbReference type="Proteomes" id="UP001642484"/>
    </source>
</evidence>
<dbReference type="SUPFAM" id="SSF52047">
    <property type="entry name" value="RNI-like"/>
    <property type="match status" value="1"/>
</dbReference>
<name>A0ABP0N4K9_9DINO</name>
<comment type="caution">
    <text evidence="2">The sequence shown here is derived from an EMBL/GenBank/DDBJ whole genome shotgun (WGS) entry which is preliminary data.</text>
</comment>
<accession>A0ABP0N4K9</accession>
<gene>
    <name evidence="2" type="ORF">CCMP2556_LOCUS28760</name>
</gene>
<feature type="region of interest" description="Disordered" evidence="1">
    <location>
        <begin position="676"/>
        <end position="705"/>
    </location>
</feature>
<dbReference type="Proteomes" id="UP001642484">
    <property type="component" value="Unassembled WGS sequence"/>
</dbReference>
<dbReference type="InterPro" id="IPR032675">
    <property type="entry name" value="LRR_dom_sf"/>
</dbReference>
<feature type="region of interest" description="Disordered" evidence="1">
    <location>
        <begin position="34"/>
        <end position="68"/>
    </location>
</feature>